<dbReference type="InterPro" id="IPR000639">
    <property type="entry name" value="Epox_hydrolase-like"/>
</dbReference>
<dbReference type="Gene3D" id="3.40.50.1820">
    <property type="entry name" value="alpha/beta hydrolase"/>
    <property type="match status" value="1"/>
</dbReference>
<dbReference type="Proteomes" id="UP000286746">
    <property type="component" value="Unassembled WGS sequence"/>
</dbReference>
<dbReference type="AlphaFoldDB" id="A0A401W3T4"/>
<dbReference type="InterPro" id="IPR050228">
    <property type="entry name" value="Carboxylesterase_BioH"/>
</dbReference>
<dbReference type="GO" id="GO:0003824">
    <property type="term" value="F:catalytic activity"/>
    <property type="evidence" value="ECO:0007669"/>
    <property type="project" value="InterPro"/>
</dbReference>
<dbReference type="RefSeq" id="WP_125054966.1">
    <property type="nucleotide sequence ID" value="NZ_BHZD01000001.1"/>
</dbReference>
<gene>
    <name evidence="2" type="ORF">GKJPGBOP_03666</name>
</gene>
<sequence length="255" mass="28140">MAIAHRAIGSGPHPVIVLHDWFGTSAGWGSVLDFLDRTAFTYAFLDCRGYGDRKYVPGRFDLPEIAGDVLALADQLGWERFSLVGHSMGGKAMQQVLVDAPHRVNRMVGLAPVPAGAYPMDDATHELFYGASTDPAKRRAIIDLVTGHRASPVWLDRMVRHSLDISREEAHAAYLASWQPLDLSEAVAEAAKRHSVPVRVVVGAYDLALTADLMRETWQRWYPQAEIVTIEGSGHYPMHETPVALATTVEEFLRA</sequence>
<reference evidence="2 3" key="1">
    <citation type="submission" date="2018-11" db="EMBL/GenBank/DDBJ databases">
        <title>Whole genome sequence of Streptomyces paromomycinus NBRC 15454(T).</title>
        <authorList>
            <person name="Komaki H."/>
            <person name="Tamura T."/>
        </authorList>
    </citation>
    <scope>NUCLEOTIDE SEQUENCE [LARGE SCALE GENOMIC DNA]</scope>
    <source>
        <strain evidence="2 3">NBRC 15454</strain>
    </source>
</reference>
<evidence type="ECO:0000313" key="3">
    <source>
        <dbReference type="Proteomes" id="UP000286746"/>
    </source>
</evidence>
<dbReference type="PANTHER" id="PTHR43194:SF2">
    <property type="entry name" value="PEROXISOMAL MEMBRANE PROTEIN LPX1"/>
    <property type="match status" value="1"/>
</dbReference>
<dbReference type="SUPFAM" id="SSF53474">
    <property type="entry name" value="alpha/beta-Hydrolases"/>
    <property type="match status" value="1"/>
</dbReference>
<evidence type="ECO:0000259" key="1">
    <source>
        <dbReference type="Pfam" id="PF12697"/>
    </source>
</evidence>
<dbReference type="InterPro" id="IPR029058">
    <property type="entry name" value="AB_hydrolase_fold"/>
</dbReference>
<name>A0A401W3T4_STREY</name>
<proteinExistence type="predicted"/>
<feature type="domain" description="AB hydrolase-1" evidence="1">
    <location>
        <begin position="15"/>
        <end position="246"/>
    </location>
</feature>
<dbReference type="Pfam" id="PF12697">
    <property type="entry name" value="Abhydrolase_6"/>
    <property type="match status" value="1"/>
</dbReference>
<keyword evidence="3" id="KW-1185">Reference proteome</keyword>
<dbReference type="PANTHER" id="PTHR43194">
    <property type="entry name" value="HYDROLASE ALPHA/BETA FOLD FAMILY"/>
    <property type="match status" value="1"/>
</dbReference>
<comment type="caution">
    <text evidence="2">The sequence shown here is derived from an EMBL/GenBank/DDBJ whole genome shotgun (WGS) entry which is preliminary data.</text>
</comment>
<dbReference type="InterPro" id="IPR000073">
    <property type="entry name" value="AB_hydrolase_1"/>
</dbReference>
<dbReference type="PRINTS" id="PR00412">
    <property type="entry name" value="EPOXHYDRLASE"/>
</dbReference>
<accession>A0A401W3T4</accession>
<organism evidence="2 3">
    <name type="scientific">Streptomyces paromomycinus</name>
    <name type="common">Streptomyces rimosus subsp. paromomycinus</name>
    <dbReference type="NCBI Taxonomy" id="92743"/>
    <lineage>
        <taxon>Bacteria</taxon>
        <taxon>Bacillati</taxon>
        <taxon>Actinomycetota</taxon>
        <taxon>Actinomycetes</taxon>
        <taxon>Kitasatosporales</taxon>
        <taxon>Streptomycetaceae</taxon>
        <taxon>Streptomyces</taxon>
    </lineage>
</organism>
<evidence type="ECO:0000313" key="2">
    <source>
        <dbReference type="EMBL" id="GCD43980.1"/>
    </source>
</evidence>
<dbReference type="EMBL" id="BHZD01000001">
    <property type="protein sequence ID" value="GCD43980.1"/>
    <property type="molecule type" value="Genomic_DNA"/>
</dbReference>
<protein>
    <submittedName>
        <fullName evidence="2">Esterase</fullName>
    </submittedName>
</protein>